<protein>
    <submittedName>
        <fullName evidence="1">Uncharacterized protein</fullName>
    </submittedName>
</protein>
<dbReference type="Proteomes" id="UP000294194">
    <property type="component" value="Unassembled WGS sequence"/>
</dbReference>
<dbReference type="EMBL" id="SISG01000001">
    <property type="protein sequence ID" value="TBN56196.1"/>
    <property type="molecule type" value="Genomic_DNA"/>
</dbReference>
<gene>
    <name evidence="1" type="ORF">EYE40_01625</name>
</gene>
<keyword evidence="2" id="KW-1185">Reference proteome</keyword>
<dbReference type="AlphaFoldDB" id="A0A4Q9GNB7"/>
<comment type="caution">
    <text evidence="1">The sequence shown here is derived from an EMBL/GenBank/DDBJ whole genome shotgun (WGS) entry which is preliminary data.</text>
</comment>
<name>A0A4Q9GNB7_9MICO</name>
<evidence type="ECO:0000313" key="2">
    <source>
        <dbReference type="Proteomes" id="UP000294194"/>
    </source>
</evidence>
<organism evidence="1 2">
    <name type="scientific">Glaciihabitans arcticus</name>
    <dbReference type="NCBI Taxonomy" id="2668039"/>
    <lineage>
        <taxon>Bacteria</taxon>
        <taxon>Bacillati</taxon>
        <taxon>Actinomycetota</taxon>
        <taxon>Actinomycetes</taxon>
        <taxon>Micrococcales</taxon>
        <taxon>Microbacteriaceae</taxon>
        <taxon>Glaciihabitans</taxon>
    </lineage>
</organism>
<evidence type="ECO:0000313" key="1">
    <source>
        <dbReference type="EMBL" id="TBN56196.1"/>
    </source>
</evidence>
<dbReference type="RefSeq" id="WP_130980306.1">
    <property type="nucleotide sequence ID" value="NZ_SISG01000001.1"/>
</dbReference>
<proteinExistence type="predicted"/>
<reference evidence="2" key="1">
    <citation type="submission" date="2019-02" db="EMBL/GenBank/DDBJ databases">
        <title>Glaciihabitans arcticus sp. nov., a psychrotolerant bacterium isolated from polar soil.</title>
        <authorList>
            <person name="Dahal R.H."/>
        </authorList>
    </citation>
    <scope>NUCLEOTIDE SEQUENCE [LARGE SCALE GENOMIC DNA]</scope>
    <source>
        <strain evidence="2">RP-3-7</strain>
    </source>
</reference>
<accession>A0A4Q9GNB7</accession>
<sequence length="121" mass="13561">MISRRDAALRLDIPVEMAQRHGLPPKLSDAQLADLEQNPPPWLVQSRANRSPKARPVWVQLKCTVCGFTESARPKKWWPDFTYLSCEHHRIGDVPEPAPGLARSEVDGIGSRFVGIVDVQP</sequence>